<dbReference type="Proteomes" id="UP000261540">
    <property type="component" value="Unplaced"/>
</dbReference>
<proteinExistence type="predicted"/>
<dbReference type="PANTHER" id="PTHR36690">
    <property type="entry name" value="PROTEIN FAM237A"/>
    <property type="match status" value="1"/>
</dbReference>
<protein>
    <submittedName>
        <fullName evidence="1">Uncharacterized protein</fullName>
    </submittedName>
</protein>
<evidence type="ECO:0000313" key="2">
    <source>
        <dbReference type="Proteomes" id="UP000261540"/>
    </source>
</evidence>
<dbReference type="PANTHER" id="PTHR36690:SF1">
    <property type="entry name" value="PROTEIN FAM237B"/>
    <property type="match status" value="1"/>
</dbReference>
<evidence type="ECO:0000313" key="1">
    <source>
        <dbReference type="Ensembl" id="ENSPKIP00000012647.1"/>
    </source>
</evidence>
<dbReference type="InterPro" id="IPR040439">
    <property type="entry name" value="FAM237A/B"/>
</dbReference>
<dbReference type="Ensembl" id="ENSPKIT00000037049.1">
    <property type="protein sequence ID" value="ENSPKIP00000012647.1"/>
    <property type="gene ID" value="ENSPKIG00000000375.1"/>
</dbReference>
<organism evidence="1 2">
    <name type="scientific">Paramormyrops kingsleyae</name>
    <dbReference type="NCBI Taxonomy" id="1676925"/>
    <lineage>
        <taxon>Eukaryota</taxon>
        <taxon>Metazoa</taxon>
        <taxon>Chordata</taxon>
        <taxon>Craniata</taxon>
        <taxon>Vertebrata</taxon>
        <taxon>Euteleostomi</taxon>
        <taxon>Actinopterygii</taxon>
        <taxon>Neopterygii</taxon>
        <taxon>Teleostei</taxon>
        <taxon>Osteoglossocephala</taxon>
        <taxon>Osteoglossomorpha</taxon>
        <taxon>Osteoglossiformes</taxon>
        <taxon>Mormyridae</taxon>
        <taxon>Paramormyrops</taxon>
    </lineage>
</organism>
<reference evidence="1" key="1">
    <citation type="submission" date="2025-08" db="UniProtKB">
        <authorList>
            <consortium name="Ensembl"/>
        </authorList>
    </citation>
    <scope>IDENTIFICATION</scope>
</reference>
<sequence length="117" mass="13646">MMMPHQGRCCLPLLAGSRHCVHLNCLPEGRDRHPVIQMNMLCVAATVVSLWDFMRHLKLSQHQRHNDLFLDLAQRFWELYAYCVLSGSHTRAGRYRKYSVNGRALYRTVDVKLHNLA</sequence>
<dbReference type="AlphaFoldDB" id="A0A3B3R1L9"/>
<accession>A0A3B3R1L9</accession>
<reference evidence="1" key="2">
    <citation type="submission" date="2025-09" db="UniProtKB">
        <authorList>
            <consortium name="Ensembl"/>
        </authorList>
    </citation>
    <scope>IDENTIFICATION</scope>
</reference>
<keyword evidence="2" id="KW-1185">Reference proteome</keyword>
<name>A0A3B3R1L9_9TELE</name>